<accession>A0A6N3GFS4</accession>
<reference evidence="1" key="1">
    <citation type="submission" date="2019-11" db="EMBL/GenBank/DDBJ databases">
        <authorList>
            <person name="Feng L."/>
        </authorList>
    </citation>
    <scope>NUCLEOTIDE SEQUENCE</scope>
    <source>
        <strain evidence="1">CsymbiosumLFYP84</strain>
    </source>
</reference>
<protein>
    <submittedName>
        <fullName evidence="1">Uncharacterized protein</fullName>
    </submittedName>
</protein>
<evidence type="ECO:0000313" key="1">
    <source>
        <dbReference type="EMBL" id="VYU62439.1"/>
    </source>
</evidence>
<organism evidence="1">
    <name type="scientific">Clostridium symbiosum</name>
    <name type="common">Bacteroides symbiosus</name>
    <dbReference type="NCBI Taxonomy" id="1512"/>
    <lineage>
        <taxon>Bacteria</taxon>
        <taxon>Bacillati</taxon>
        <taxon>Bacillota</taxon>
        <taxon>Clostridia</taxon>
        <taxon>Lachnospirales</taxon>
        <taxon>Lachnospiraceae</taxon>
        <taxon>Otoolea</taxon>
    </lineage>
</organism>
<name>A0A6N3GFS4_CLOSY</name>
<proteinExistence type="predicted"/>
<dbReference type="AlphaFoldDB" id="A0A6N3GFS4"/>
<gene>
    <name evidence="1" type="ORF">CSLFYP84_03007</name>
</gene>
<dbReference type="EMBL" id="CACRUA010000032">
    <property type="protein sequence ID" value="VYU62439.1"/>
    <property type="molecule type" value="Genomic_DNA"/>
</dbReference>
<sequence>MFRIKDTVHILLKKRRAVNNNTLLDAQKRQKTPLIVVESLLFIAPRRETRDFRAKCVRKHPAERNRVNSNE</sequence>